<dbReference type="EMBL" id="JAODUP010000075">
    <property type="protein sequence ID" value="KAK2163680.1"/>
    <property type="molecule type" value="Genomic_DNA"/>
</dbReference>
<comment type="caution">
    <text evidence="5">The sequence shown here is derived from an EMBL/GenBank/DDBJ whole genome shotgun (WGS) entry which is preliminary data.</text>
</comment>
<evidence type="ECO:0000256" key="1">
    <source>
        <dbReference type="ARBA" id="ARBA00022723"/>
    </source>
</evidence>
<dbReference type="Proteomes" id="UP001208570">
    <property type="component" value="Unassembled WGS sequence"/>
</dbReference>
<accession>A0AAD9K4A4</accession>
<feature type="domain" description="EF-hand" evidence="4">
    <location>
        <begin position="243"/>
        <end position="278"/>
    </location>
</feature>
<sequence>MGNKGPKLAQEDLEDLRAKTNFSPKQIRKWYKGFMSNIKDDSSRAYTISQLVYPQHHQLDIVALRYKDIVLIRHSLFLPVLGRRIPAAPYPERPFSAARETKHFVDSMLARLARSDWPKMAPESPQKTITPDSRGQRTLDHSDHLVIGLLLQEKDVRHLLATNERPSFAARTSLASGELASNWPKSGRVPQSPDWRDQGVQNRLMPDFFCQLRTIGLPKDCPSGQLTRSQFVSIYQEMFPEGQAKAFYEHVFRTFDEDDSGKIDFKEFLQFFSSGTCGLDGYSPVKHPTNIAMNTIRTLKLEPLVTQGSNHCAIKYARYILGGHRERKR</sequence>
<evidence type="ECO:0000313" key="6">
    <source>
        <dbReference type="Proteomes" id="UP001208570"/>
    </source>
</evidence>
<evidence type="ECO:0000259" key="4">
    <source>
        <dbReference type="PROSITE" id="PS50222"/>
    </source>
</evidence>
<dbReference type="SUPFAM" id="SSF47473">
    <property type="entry name" value="EF-hand"/>
    <property type="match status" value="1"/>
</dbReference>
<dbReference type="GO" id="GO:0005509">
    <property type="term" value="F:calcium ion binding"/>
    <property type="evidence" value="ECO:0007669"/>
    <property type="project" value="InterPro"/>
</dbReference>
<dbReference type="InterPro" id="IPR011992">
    <property type="entry name" value="EF-hand-dom_pair"/>
</dbReference>
<evidence type="ECO:0000256" key="3">
    <source>
        <dbReference type="ARBA" id="ARBA00022837"/>
    </source>
</evidence>
<keyword evidence="2" id="KW-0677">Repeat</keyword>
<evidence type="ECO:0000256" key="2">
    <source>
        <dbReference type="ARBA" id="ARBA00022737"/>
    </source>
</evidence>
<reference evidence="5" key="1">
    <citation type="journal article" date="2023" name="Mol. Biol. Evol.">
        <title>Third-Generation Sequencing Reveals the Adaptive Role of the Epigenome in Three Deep-Sea Polychaetes.</title>
        <authorList>
            <person name="Perez M."/>
            <person name="Aroh O."/>
            <person name="Sun Y."/>
            <person name="Lan Y."/>
            <person name="Juniper S.K."/>
            <person name="Young C.R."/>
            <person name="Angers B."/>
            <person name="Qian P.Y."/>
        </authorList>
    </citation>
    <scope>NUCLEOTIDE SEQUENCE</scope>
    <source>
        <strain evidence="5">P08H-3</strain>
    </source>
</reference>
<dbReference type="InterPro" id="IPR028846">
    <property type="entry name" value="Recoverin"/>
</dbReference>
<dbReference type="InterPro" id="IPR018247">
    <property type="entry name" value="EF_Hand_1_Ca_BS"/>
</dbReference>
<dbReference type="AlphaFoldDB" id="A0AAD9K4A4"/>
<proteinExistence type="predicted"/>
<keyword evidence="6" id="KW-1185">Reference proteome</keyword>
<dbReference type="PROSITE" id="PS00018">
    <property type="entry name" value="EF_HAND_1"/>
    <property type="match status" value="1"/>
</dbReference>
<dbReference type="InterPro" id="IPR002048">
    <property type="entry name" value="EF_hand_dom"/>
</dbReference>
<keyword evidence="3" id="KW-0106">Calcium</keyword>
<name>A0AAD9K4A4_9ANNE</name>
<dbReference type="Gene3D" id="1.10.238.10">
    <property type="entry name" value="EF-hand"/>
    <property type="match status" value="1"/>
</dbReference>
<protein>
    <recommendedName>
        <fullName evidence="4">EF-hand domain-containing protein</fullName>
    </recommendedName>
</protein>
<gene>
    <name evidence="5" type="ORF">LSH36_75g06032</name>
</gene>
<dbReference type="PROSITE" id="PS50222">
    <property type="entry name" value="EF_HAND_2"/>
    <property type="match status" value="1"/>
</dbReference>
<keyword evidence="1" id="KW-0479">Metal-binding</keyword>
<dbReference type="PANTHER" id="PTHR23055">
    <property type="entry name" value="CALCIUM BINDING PROTEINS"/>
    <property type="match status" value="1"/>
</dbReference>
<organism evidence="5 6">
    <name type="scientific">Paralvinella palmiformis</name>
    <dbReference type="NCBI Taxonomy" id="53620"/>
    <lineage>
        <taxon>Eukaryota</taxon>
        <taxon>Metazoa</taxon>
        <taxon>Spiralia</taxon>
        <taxon>Lophotrochozoa</taxon>
        <taxon>Annelida</taxon>
        <taxon>Polychaeta</taxon>
        <taxon>Sedentaria</taxon>
        <taxon>Canalipalpata</taxon>
        <taxon>Terebellida</taxon>
        <taxon>Terebelliformia</taxon>
        <taxon>Alvinellidae</taxon>
        <taxon>Paralvinella</taxon>
    </lineage>
</organism>
<dbReference type="PANTHER" id="PTHR23055:SF69">
    <property type="entry name" value="NEURONAL CALCIUM SENSOR 2"/>
    <property type="match status" value="1"/>
</dbReference>
<dbReference type="SMART" id="SM00054">
    <property type="entry name" value="EFh"/>
    <property type="match status" value="1"/>
</dbReference>
<evidence type="ECO:0000313" key="5">
    <source>
        <dbReference type="EMBL" id="KAK2163680.1"/>
    </source>
</evidence>
<dbReference type="Pfam" id="PF13833">
    <property type="entry name" value="EF-hand_8"/>
    <property type="match status" value="1"/>
</dbReference>